<dbReference type="SUPFAM" id="SSF48613">
    <property type="entry name" value="Heme oxygenase-like"/>
    <property type="match status" value="1"/>
</dbReference>
<dbReference type="UniPathway" id="UPA00060"/>
<dbReference type="Pfam" id="PF03070">
    <property type="entry name" value="TENA_THI-4"/>
    <property type="match status" value="1"/>
</dbReference>
<dbReference type="InterPro" id="IPR050967">
    <property type="entry name" value="Thiamine_Salvage_TenA"/>
</dbReference>
<dbReference type="Proteomes" id="UP000318453">
    <property type="component" value="Chromosome"/>
</dbReference>
<accession>A0A5B8NQV6</accession>
<dbReference type="KEGG" id="enn:FRE64_05075"/>
<dbReference type="PANTHER" id="PTHR43198:SF2">
    <property type="entry name" value="SI:CH1073-67J19.1-RELATED"/>
    <property type="match status" value="1"/>
</dbReference>
<dbReference type="EMBL" id="CP042326">
    <property type="protein sequence ID" value="QDZ41454.1"/>
    <property type="molecule type" value="Genomic_DNA"/>
</dbReference>
<dbReference type="EC" id="3.5.99.2" evidence="2"/>
<comment type="function">
    <text evidence="2">Catalyzes an amino-pyrimidine hydrolysis reaction at the C5' of the pyrimidine moiety of thiamine compounds, a reaction that is part of a thiamine salvage pathway.</text>
</comment>
<comment type="catalytic activity">
    <reaction evidence="2">
        <text>thiamine + H2O = 5-(2-hydroxyethyl)-4-methylthiazole + 4-amino-5-hydroxymethyl-2-methylpyrimidine + H(+)</text>
        <dbReference type="Rhea" id="RHEA:17509"/>
        <dbReference type="ChEBI" id="CHEBI:15377"/>
        <dbReference type="ChEBI" id="CHEBI:15378"/>
        <dbReference type="ChEBI" id="CHEBI:16892"/>
        <dbReference type="ChEBI" id="CHEBI:17957"/>
        <dbReference type="ChEBI" id="CHEBI:18385"/>
        <dbReference type="EC" id="3.5.99.2"/>
    </reaction>
</comment>
<comment type="similarity">
    <text evidence="2">Belongs to the TenA family.</text>
</comment>
<dbReference type="InterPro" id="IPR027574">
    <property type="entry name" value="Thiaminase_II"/>
</dbReference>
<sequence>MKFTDTLWNQIQPIYHKILDHPFNQEFIQGSLSQETFQFYLKQDSLYLLDFSKALALVATKATIPNHVVQFLEFAQGAIAAERGLHEQFFAEYQIEVDVPKAPGCFTYTNFLLATAALQPYEEAIAAVLPCFWIYQEVGRYISQHAISNHPYQKWIDMYSGEDFTKAVELAIAITDEVAEATTVAMREHMVSTFIMSSRLEWVFWNSAYQDEKWPV</sequence>
<keyword evidence="2" id="KW-0784">Thiamine biosynthesis</keyword>
<proteinExistence type="inferred from homology"/>
<keyword evidence="2" id="KW-0378">Hydrolase</keyword>
<name>A0A5B8NQV6_9CHRO</name>
<dbReference type="GO" id="GO:0009228">
    <property type="term" value="P:thiamine biosynthetic process"/>
    <property type="evidence" value="ECO:0007669"/>
    <property type="project" value="UniProtKB-KW"/>
</dbReference>
<dbReference type="CDD" id="cd19365">
    <property type="entry name" value="TenA_C-like"/>
    <property type="match status" value="1"/>
</dbReference>
<dbReference type="AlphaFoldDB" id="A0A5B8NQV6"/>
<dbReference type="Gene3D" id="1.20.910.10">
    <property type="entry name" value="Heme oxygenase-like"/>
    <property type="match status" value="1"/>
</dbReference>
<evidence type="ECO:0000313" key="4">
    <source>
        <dbReference type="EMBL" id="QDZ41454.1"/>
    </source>
</evidence>
<dbReference type="GO" id="GO:0050334">
    <property type="term" value="F:thiaminase activity"/>
    <property type="evidence" value="ECO:0007669"/>
    <property type="project" value="UniProtKB-EC"/>
</dbReference>
<comment type="pathway">
    <text evidence="1 2">Cofactor biosynthesis; thiamine diphosphate biosynthesis.</text>
</comment>
<evidence type="ECO:0000256" key="2">
    <source>
        <dbReference type="RuleBase" id="RU363093"/>
    </source>
</evidence>
<evidence type="ECO:0000256" key="1">
    <source>
        <dbReference type="ARBA" id="ARBA00004948"/>
    </source>
</evidence>
<gene>
    <name evidence="4" type="primary">tenA</name>
    <name evidence="4" type="ORF">FRE64_05075</name>
</gene>
<dbReference type="InterPro" id="IPR016084">
    <property type="entry name" value="Haem_Oase-like_multi-hlx"/>
</dbReference>
<dbReference type="GO" id="GO:0009229">
    <property type="term" value="P:thiamine diphosphate biosynthetic process"/>
    <property type="evidence" value="ECO:0007669"/>
    <property type="project" value="UniProtKB-UniPathway"/>
</dbReference>
<dbReference type="GO" id="GO:0005829">
    <property type="term" value="C:cytosol"/>
    <property type="evidence" value="ECO:0007669"/>
    <property type="project" value="TreeGrafter"/>
</dbReference>
<dbReference type="InterPro" id="IPR004305">
    <property type="entry name" value="Thiaminase-2/PQQC"/>
</dbReference>
<reference evidence="4" key="1">
    <citation type="submission" date="2019-08" db="EMBL/GenBank/DDBJ databases">
        <title>Carotenoids and Carotenoid Binding Proteins in the Halophilic Cyanobacterium Euhalothece sp. ZM00.</title>
        <authorList>
            <person name="Cho S.M."/>
            <person name="Song J.Y."/>
            <person name="Park Y.-I."/>
        </authorList>
    </citation>
    <scope>NUCLEOTIDE SEQUENCE [LARGE SCALE GENOMIC DNA]</scope>
    <source>
        <strain evidence="4">Z-M001</strain>
    </source>
</reference>
<dbReference type="PANTHER" id="PTHR43198">
    <property type="entry name" value="BIFUNCTIONAL TH2 PROTEIN"/>
    <property type="match status" value="1"/>
</dbReference>
<dbReference type="NCBIfam" id="TIGR04306">
    <property type="entry name" value="salvage_TenA"/>
    <property type="match status" value="1"/>
</dbReference>
<evidence type="ECO:0000313" key="5">
    <source>
        <dbReference type="Proteomes" id="UP000318453"/>
    </source>
</evidence>
<keyword evidence="5" id="KW-1185">Reference proteome</keyword>
<comment type="catalytic activity">
    <reaction evidence="2">
        <text>4-amino-5-aminomethyl-2-methylpyrimidine + H2O = 4-amino-5-hydroxymethyl-2-methylpyrimidine + NH4(+)</text>
        <dbReference type="Rhea" id="RHEA:31799"/>
        <dbReference type="ChEBI" id="CHEBI:15377"/>
        <dbReference type="ChEBI" id="CHEBI:16892"/>
        <dbReference type="ChEBI" id="CHEBI:28938"/>
        <dbReference type="ChEBI" id="CHEBI:63416"/>
        <dbReference type="EC" id="3.5.99.2"/>
    </reaction>
</comment>
<protein>
    <recommendedName>
        <fullName evidence="2">Aminopyrimidine aminohydrolase</fullName>
        <ecNumber evidence="2">3.5.99.2</ecNumber>
    </recommendedName>
</protein>
<evidence type="ECO:0000259" key="3">
    <source>
        <dbReference type="Pfam" id="PF03070"/>
    </source>
</evidence>
<dbReference type="OrthoDB" id="34166at2"/>
<organism evidence="4 5">
    <name type="scientific">Euhalothece natronophila Z-M001</name>
    <dbReference type="NCBI Taxonomy" id="522448"/>
    <lineage>
        <taxon>Bacteria</taxon>
        <taxon>Bacillati</taxon>
        <taxon>Cyanobacteriota</taxon>
        <taxon>Cyanophyceae</taxon>
        <taxon>Oscillatoriophycideae</taxon>
        <taxon>Chroococcales</taxon>
        <taxon>Halothecacae</taxon>
        <taxon>Halothece cluster</taxon>
        <taxon>Euhalothece</taxon>
    </lineage>
</organism>
<feature type="domain" description="Thiaminase-2/PQQC" evidence="3">
    <location>
        <begin position="8"/>
        <end position="210"/>
    </location>
</feature>